<reference evidence="1" key="1">
    <citation type="journal article" date="2021" name="Environ. Microbiol.">
        <title>Gene family expansions and transcriptome signatures uncover fungal adaptations to wood decay.</title>
        <authorList>
            <person name="Hage H."/>
            <person name="Miyauchi S."/>
            <person name="Viragh M."/>
            <person name="Drula E."/>
            <person name="Min B."/>
            <person name="Chaduli D."/>
            <person name="Navarro D."/>
            <person name="Favel A."/>
            <person name="Norest M."/>
            <person name="Lesage-Meessen L."/>
            <person name="Balint B."/>
            <person name="Merenyi Z."/>
            <person name="de Eugenio L."/>
            <person name="Morin E."/>
            <person name="Martinez A.T."/>
            <person name="Baldrian P."/>
            <person name="Stursova M."/>
            <person name="Martinez M.J."/>
            <person name="Novotny C."/>
            <person name="Magnuson J.K."/>
            <person name="Spatafora J.W."/>
            <person name="Maurice S."/>
            <person name="Pangilinan J."/>
            <person name="Andreopoulos W."/>
            <person name="LaButti K."/>
            <person name="Hundley H."/>
            <person name="Na H."/>
            <person name="Kuo A."/>
            <person name="Barry K."/>
            <person name="Lipzen A."/>
            <person name="Henrissat B."/>
            <person name="Riley R."/>
            <person name="Ahrendt S."/>
            <person name="Nagy L.G."/>
            <person name="Grigoriev I.V."/>
            <person name="Martin F."/>
            <person name="Rosso M.N."/>
        </authorList>
    </citation>
    <scope>NUCLEOTIDE SEQUENCE</scope>
    <source>
        <strain evidence="1">CBS 384.51</strain>
    </source>
</reference>
<keyword evidence="2" id="KW-1185">Reference proteome</keyword>
<evidence type="ECO:0000313" key="2">
    <source>
        <dbReference type="Proteomes" id="UP001055072"/>
    </source>
</evidence>
<protein>
    <submittedName>
        <fullName evidence="1">Uncharacterized protein</fullName>
    </submittedName>
</protein>
<dbReference type="EMBL" id="MU274958">
    <property type="protein sequence ID" value="KAI0083645.1"/>
    <property type="molecule type" value="Genomic_DNA"/>
</dbReference>
<name>A0ACB8TNS0_9APHY</name>
<proteinExistence type="predicted"/>
<organism evidence="1 2">
    <name type="scientific">Irpex rosettiformis</name>
    <dbReference type="NCBI Taxonomy" id="378272"/>
    <lineage>
        <taxon>Eukaryota</taxon>
        <taxon>Fungi</taxon>
        <taxon>Dikarya</taxon>
        <taxon>Basidiomycota</taxon>
        <taxon>Agaricomycotina</taxon>
        <taxon>Agaricomycetes</taxon>
        <taxon>Polyporales</taxon>
        <taxon>Irpicaceae</taxon>
        <taxon>Irpex</taxon>
    </lineage>
</organism>
<gene>
    <name evidence="1" type="ORF">BDY19DRAFT_621277</name>
</gene>
<comment type="caution">
    <text evidence="1">The sequence shown here is derived from an EMBL/GenBank/DDBJ whole genome shotgun (WGS) entry which is preliminary data.</text>
</comment>
<evidence type="ECO:0000313" key="1">
    <source>
        <dbReference type="EMBL" id="KAI0083645.1"/>
    </source>
</evidence>
<dbReference type="Proteomes" id="UP001055072">
    <property type="component" value="Unassembled WGS sequence"/>
</dbReference>
<sequence length="86" mass="9477">MVYTVTTVIAAIRIFAIWDRNRIIFTFVLGVGLINPIVCGYYGTTLVYSAFPPPLTGCGQHSTLDNGSILDSSGFFSVRNRDWSIV</sequence>
<accession>A0ACB8TNS0</accession>